<keyword evidence="1" id="KW-0175">Coiled coil</keyword>
<gene>
    <name evidence="2" type="ORF">NCTC7911_03130</name>
</gene>
<sequence>MQSSTTQNTLLEQALHFEQERTQDLQHRLTEANERIHAQEKQIFELLATIKDLSQGIKRLEAPQPRKKFLGIF</sequence>
<evidence type="ECO:0000256" key="1">
    <source>
        <dbReference type="SAM" id="Coils"/>
    </source>
</evidence>
<feature type="coiled-coil region" evidence="1">
    <location>
        <begin position="15"/>
        <end position="49"/>
    </location>
</feature>
<dbReference type="EMBL" id="UGQC01000007">
    <property type="protein sequence ID" value="STZ74949.1"/>
    <property type="molecule type" value="Genomic_DNA"/>
</dbReference>
<dbReference type="RefSeq" id="WP_115248500.1">
    <property type="nucleotide sequence ID" value="NZ_UGQC01000007.1"/>
</dbReference>
<protein>
    <submittedName>
        <fullName evidence="2">Uncharacterized protein</fullName>
    </submittedName>
</protein>
<keyword evidence="3" id="KW-1185">Reference proteome</keyword>
<accession>A0A378UE47</accession>
<dbReference type="GeneID" id="302271588"/>
<organism evidence="2 3">
    <name type="scientific">Moraxella lacunata</name>
    <dbReference type="NCBI Taxonomy" id="477"/>
    <lineage>
        <taxon>Bacteria</taxon>
        <taxon>Pseudomonadati</taxon>
        <taxon>Pseudomonadota</taxon>
        <taxon>Gammaproteobacteria</taxon>
        <taxon>Moraxellales</taxon>
        <taxon>Moraxellaceae</taxon>
        <taxon>Moraxella</taxon>
    </lineage>
</organism>
<name>A0A378UE47_MORLA</name>
<evidence type="ECO:0000313" key="2">
    <source>
        <dbReference type="EMBL" id="STZ74949.1"/>
    </source>
</evidence>
<proteinExistence type="predicted"/>
<dbReference type="AlphaFoldDB" id="A0A378UE47"/>
<evidence type="ECO:0000313" key="3">
    <source>
        <dbReference type="Proteomes" id="UP000254107"/>
    </source>
</evidence>
<reference evidence="2 3" key="1">
    <citation type="submission" date="2018-06" db="EMBL/GenBank/DDBJ databases">
        <authorList>
            <consortium name="Pathogen Informatics"/>
            <person name="Doyle S."/>
        </authorList>
    </citation>
    <scope>NUCLEOTIDE SEQUENCE [LARGE SCALE GENOMIC DNA]</scope>
    <source>
        <strain evidence="2 3">NCTC7911</strain>
    </source>
</reference>
<dbReference type="Proteomes" id="UP000254107">
    <property type="component" value="Unassembled WGS sequence"/>
</dbReference>